<evidence type="ECO:0000256" key="2">
    <source>
        <dbReference type="SAM" id="Phobius"/>
    </source>
</evidence>
<proteinExistence type="predicted"/>
<keyword evidence="2" id="KW-1133">Transmembrane helix</keyword>
<reference evidence="4" key="1">
    <citation type="submission" date="2016-11" db="EMBL/GenBank/DDBJ databases">
        <authorList>
            <person name="Jaros S."/>
            <person name="Januszkiewicz K."/>
            <person name="Wedrychowicz H."/>
        </authorList>
    </citation>
    <scope>NUCLEOTIDE SEQUENCE [LARGE SCALE GENOMIC DNA]</scope>
    <source>
        <strain evidence="4">DSM 19859</strain>
    </source>
</reference>
<feature type="transmembrane region" description="Helical" evidence="2">
    <location>
        <begin position="12"/>
        <end position="29"/>
    </location>
</feature>
<organism evidence="4 5">
    <name type="scientific">Leeuwenhoekiella palythoae</name>
    <dbReference type="NCBI Taxonomy" id="573501"/>
    <lineage>
        <taxon>Bacteria</taxon>
        <taxon>Pseudomonadati</taxon>
        <taxon>Bacteroidota</taxon>
        <taxon>Flavobacteriia</taxon>
        <taxon>Flavobacteriales</taxon>
        <taxon>Flavobacteriaceae</taxon>
        <taxon>Leeuwenhoekiella</taxon>
    </lineage>
</organism>
<accession>A0A1M5VPA2</accession>
<evidence type="ECO:0000313" key="4">
    <source>
        <dbReference type="EMBL" id="SHH76814.1"/>
    </source>
</evidence>
<reference evidence="5" key="2">
    <citation type="submission" date="2016-11" db="EMBL/GenBank/DDBJ databases">
        <authorList>
            <person name="Varghese N."/>
            <person name="Submissions S."/>
        </authorList>
    </citation>
    <scope>NUCLEOTIDE SEQUENCE [LARGE SCALE GENOMIC DNA]</scope>
    <source>
        <strain evidence="5">DSM 19859</strain>
    </source>
</reference>
<dbReference type="Proteomes" id="UP000184240">
    <property type="component" value="Unassembled WGS sequence"/>
</dbReference>
<keyword evidence="6" id="KW-1185">Reference proteome</keyword>
<dbReference type="EMBL" id="FQXT01000002">
    <property type="protein sequence ID" value="SHH76814.1"/>
    <property type="molecule type" value="Genomic_DNA"/>
</dbReference>
<protein>
    <recommendedName>
        <fullName evidence="7">Chromosome partitioning protein ParA</fullName>
    </recommendedName>
</protein>
<keyword evidence="1" id="KW-0175">Coiled coil</keyword>
<gene>
    <name evidence="3" type="ORF">DSM01_125</name>
    <name evidence="4" type="ORF">SAMN04487999_0833</name>
</gene>
<reference evidence="3 6" key="3">
    <citation type="submission" date="2018-07" db="EMBL/GenBank/DDBJ databases">
        <title>Leeuwenhoekiella genomics.</title>
        <authorList>
            <person name="Tahon G."/>
            <person name="Willems A."/>
        </authorList>
    </citation>
    <scope>NUCLEOTIDE SEQUENCE [LARGE SCALE GENOMIC DNA]</scope>
    <source>
        <strain evidence="3 6">LMG 24856</strain>
    </source>
</reference>
<dbReference type="EMBL" id="QOVN01000001">
    <property type="protein sequence ID" value="RXG30989.1"/>
    <property type="molecule type" value="Genomic_DNA"/>
</dbReference>
<dbReference type="AlphaFoldDB" id="A0A1M5VPA2"/>
<evidence type="ECO:0000313" key="3">
    <source>
        <dbReference type="EMBL" id="RXG30989.1"/>
    </source>
</evidence>
<dbReference type="OrthoDB" id="1115172at2"/>
<evidence type="ECO:0000256" key="1">
    <source>
        <dbReference type="SAM" id="Coils"/>
    </source>
</evidence>
<dbReference type="STRING" id="573501.SAMN04487999_0833"/>
<evidence type="ECO:0008006" key="7">
    <source>
        <dbReference type="Google" id="ProtNLM"/>
    </source>
</evidence>
<evidence type="ECO:0000313" key="6">
    <source>
        <dbReference type="Proteomes" id="UP000290037"/>
    </source>
</evidence>
<evidence type="ECO:0000313" key="5">
    <source>
        <dbReference type="Proteomes" id="UP000184240"/>
    </source>
</evidence>
<keyword evidence="2" id="KW-0812">Transmembrane</keyword>
<feature type="coiled-coil region" evidence="1">
    <location>
        <begin position="32"/>
        <end position="167"/>
    </location>
</feature>
<name>A0A1M5VPA2_9FLAO</name>
<dbReference type="Proteomes" id="UP000290037">
    <property type="component" value="Unassembled WGS sequence"/>
</dbReference>
<keyword evidence="2" id="KW-0472">Membrane</keyword>
<sequence length="293" mass="33429">MSATRNNNALKILIGILFLLLLGMGGYTYKFYHELSASKVALSEEKELLKEELSDLLTNYNSEIETNKLLTSELKEARSRIQNLLYRLEQSNSTQSTLQNYRRELAILRDERDALRKKADSLLLENALLVTQKTNAEAAFDESIVERDSLKQQNEALQENLTKGAQLTVSKFRTSGVILRRSGKTVPNDRAGRIDKIEICYTINENVLAAPGIHDFYIQVINPKNNVMGEHVSLAFGENILIYSAYQQINYQNEELQSCVWINPMAEEFDPGIYRINLFENDRLLSNSVVELE</sequence>
<dbReference type="RefSeq" id="WP_072980733.1">
    <property type="nucleotide sequence ID" value="NZ_CP084318.1"/>
</dbReference>